<dbReference type="EMBL" id="CP039350">
    <property type="protein sequence ID" value="QCD96182.1"/>
    <property type="molecule type" value="Genomic_DNA"/>
</dbReference>
<dbReference type="Gene3D" id="3.10.20.90">
    <property type="entry name" value="Phosphatidylinositol 3-kinase Catalytic Subunit, Chain A, domain 1"/>
    <property type="match status" value="1"/>
</dbReference>
<dbReference type="InterPro" id="IPR044835">
    <property type="entry name" value="ARF_plant"/>
</dbReference>
<dbReference type="Proteomes" id="UP000501690">
    <property type="component" value="Linkage Group LG6"/>
</dbReference>
<accession>A0A4D6M4J5</accession>
<dbReference type="GO" id="GO:0003677">
    <property type="term" value="F:DNA binding"/>
    <property type="evidence" value="ECO:0007669"/>
    <property type="project" value="InterPro"/>
</dbReference>
<organism evidence="1 2">
    <name type="scientific">Vigna unguiculata</name>
    <name type="common">Cowpea</name>
    <dbReference type="NCBI Taxonomy" id="3917"/>
    <lineage>
        <taxon>Eukaryota</taxon>
        <taxon>Viridiplantae</taxon>
        <taxon>Streptophyta</taxon>
        <taxon>Embryophyta</taxon>
        <taxon>Tracheophyta</taxon>
        <taxon>Spermatophyta</taxon>
        <taxon>Magnoliopsida</taxon>
        <taxon>eudicotyledons</taxon>
        <taxon>Gunneridae</taxon>
        <taxon>Pentapetalae</taxon>
        <taxon>rosids</taxon>
        <taxon>fabids</taxon>
        <taxon>Fabales</taxon>
        <taxon>Fabaceae</taxon>
        <taxon>Papilionoideae</taxon>
        <taxon>50 kb inversion clade</taxon>
        <taxon>NPAAA clade</taxon>
        <taxon>indigoferoid/millettioid clade</taxon>
        <taxon>Phaseoleae</taxon>
        <taxon>Vigna</taxon>
    </lineage>
</organism>
<dbReference type="PANTHER" id="PTHR31384">
    <property type="entry name" value="AUXIN RESPONSE FACTOR 4-RELATED"/>
    <property type="match status" value="1"/>
</dbReference>
<name>A0A4D6M4J5_VIGUN</name>
<proteinExistence type="predicted"/>
<sequence>MFNPNLVVVLLEAALKSVDFTKFSAYDELIAKSDELFEFEGKLTFPQDVWLIVYTDNEGDMMLVGNDP</sequence>
<reference evidence="1 2" key="1">
    <citation type="submission" date="2019-04" db="EMBL/GenBank/DDBJ databases">
        <title>An improved genome assembly and genetic linkage map for asparagus bean, Vigna unguiculata ssp. sesquipedialis.</title>
        <authorList>
            <person name="Xia Q."/>
            <person name="Zhang R."/>
            <person name="Dong Y."/>
        </authorList>
    </citation>
    <scope>NUCLEOTIDE SEQUENCE [LARGE SCALE GENOMIC DNA]</scope>
    <source>
        <tissue evidence="1">Leaf</tissue>
    </source>
</reference>
<dbReference type="GO" id="GO:0006355">
    <property type="term" value="P:regulation of DNA-templated transcription"/>
    <property type="evidence" value="ECO:0007669"/>
    <property type="project" value="InterPro"/>
</dbReference>
<dbReference type="PANTHER" id="PTHR31384:SF79">
    <property type="entry name" value="AUXIN RESPONSE FACTOR 2"/>
    <property type="match status" value="1"/>
</dbReference>
<dbReference type="SUPFAM" id="SSF54277">
    <property type="entry name" value="CAD &amp; PB1 domains"/>
    <property type="match status" value="1"/>
</dbReference>
<keyword evidence="2" id="KW-1185">Reference proteome</keyword>
<dbReference type="AlphaFoldDB" id="A0A4D6M4J5"/>
<dbReference type="GO" id="GO:0009725">
    <property type="term" value="P:response to hormone"/>
    <property type="evidence" value="ECO:0007669"/>
    <property type="project" value="InterPro"/>
</dbReference>
<gene>
    <name evidence="1" type="ORF">DEO72_LG6g884</name>
</gene>
<protein>
    <submittedName>
        <fullName evidence="1">Auxin response factor</fullName>
    </submittedName>
</protein>
<evidence type="ECO:0000313" key="1">
    <source>
        <dbReference type="EMBL" id="QCD96182.1"/>
    </source>
</evidence>
<evidence type="ECO:0000313" key="2">
    <source>
        <dbReference type="Proteomes" id="UP000501690"/>
    </source>
</evidence>